<organism evidence="1 2">
    <name type="scientific">Portunus trituberculatus</name>
    <name type="common">Swimming crab</name>
    <name type="synonym">Neptunus trituberculatus</name>
    <dbReference type="NCBI Taxonomy" id="210409"/>
    <lineage>
        <taxon>Eukaryota</taxon>
        <taxon>Metazoa</taxon>
        <taxon>Ecdysozoa</taxon>
        <taxon>Arthropoda</taxon>
        <taxon>Crustacea</taxon>
        <taxon>Multicrustacea</taxon>
        <taxon>Malacostraca</taxon>
        <taxon>Eumalacostraca</taxon>
        <taxon>Eucarida</taxon>
        <taxon>Decapoda</taxon>
        <taxon>Pleocyemata</taxon>
        <taxon>Brachyura</taxon>
        <taxon>Eubrachyura</taxon>
        <taxon>Portunoidea</taxon>
        <taxon>Portunidae</taxon>
        <taxon>Portuninae</taxon>
        <taxon>Portunus</taxon>
    </lineage>
</organism>
<dbReference type="EMBL" id="VSRR010038995">
    <property type="protein sequence ID" value="MPC74475.1"/>
    <property type="molecule type" value="Genomic_DNA"/>
</dbReference>
<accession>A0A5B7HXA4</accession>
<protein>
    <submittedName>
        <fullName evidence="1">Uncharacterized protein</fullName>
    </submittedName>
</protein>
<dbReference type="Proteomes" id="UP000324222">
    <property type="component" value="Unassembled WGS sequence"/>
</dbReference>
<keyword evidence="2" id="KW-1185">Reference proteome</keyword>
<dbReference type="AlphaFoldDB" id="A0A5B7HXA4"/>
<comment type="caution">
    <text evidence="1">The sequence shown here is derived from an EMBL/GenBank/DDBJ whole genome shotgun (WGS) entry which is preliminary data.</text>
</comment>
<name>A0A5B7HXA4_PORTR</name>
<reference evidence="1 2" key="1">
    <citation type="submission" date="2019-05" db="EMBL/GenBank/DDBJ databases">
        <title>Another draft genome of Portunus trituberculatus and its Hox gene families provides insights of decapod evolution.</title>
        <authorList>
            <person name="Jeong J.-H."/>
            <person name="Song I."/>
            <person name="Kim S."/>
            <person name="Choi T."/>
            <person name="Kim D."/>
            <person name="Ryu S."/>
            <person name="Kim W."/>
        </authorList>
    </citation>
    <scope>NUCLEOTIDE SEQUENCE [LARGE SCALE GENOMIC DNA]</scope>
    <source>
        <tissue evidence="1">Muscle</tissue>
    </source>
</reference>
<sequence>MFPLSVLGAPRGWKGEIDELVVASDTLPGKITRYQVTSSPNESTYQHTPAVPGVARETILLFCLAATRCRPHTKKRIFADDDDSDVGGGGGGNGKNNIFIASSGHNHLFRSVRCKYHSNISLRFRDTTVGALIEIPVKWQICMWCPRGVV</sequence>
<evidence type="ECO:0000313" key="2">
    <source>
        <dbReference type="Proteomes" id="UP000324222"/>
    </source>
</evidence>
<proteinExistence type="predicted"/>
<evidence type="ECO:0000313" key="1">
    <source>
        <dbReference type="EMBL" id="MPC74475.1"/>
    </source>
</evidence>
<gene>
    <name evidence="1" type="ORF">E2C01_068835</name>
</gene>